<evidence type="ECO:0000256" key="13">
    <source>
        <dbReference type="ARBA" id="ARBA00063003"/>
    </source>
</evidence>
<dbReference type="Proteomes" id="UP000002277">
    <property type="component" value="Chromosome 14"/>
</dbReference>
<keyword evidence="7" id="KW-0862">Zinc</keyword>
<keyword evidence="16" id="KW-0175">Coiled coil</keyword>
<dbReference type="AlphaFoldDB" id="A0A2I3S9Z4"/>
<dbReference type="Ensembl" id="ENSPTRT00000083634.1">
    <property type="protein sequence ID" value="ENSPTRP00000073877.1"/>
    <property type="gene ID" value="ENSPTRG00000006786.7"/>
</dbReference>
<evidence type="ECO:0000256" key="12">
    <source>
        <dbReference type="ARBA" id="ARBA00031009"/>
    </source>
</evidence>
<dbReference type="CDD" id="cd20553">
    <property type="entry name" value="CYCLIN_TFIIIB90_rpt1"/>
    <property type="match status" value="1"/>
</dbReference>
<dbReference type="Gene3D" id="2.20.25.10">
    <property type="match status" value="1"/>
</dbReference>
<dbReference type="FunFam" id="1.10.472.10:FF:000002">
    <property type="entry name" value="Transcription factor IIIB 90 kDa subunit"/>
    <property type="match status" value="1"/>
</dbReference>
<dbReference type="GO" id="GO:0070897">
    <property type="term" value="P:transcription preinitiation complex assembly"/>
    <property type="evidence" value="ECO:0007669"/>
    <property type="project" value="InterPro"/>
</dbReference>
<keyword evidence="8" id="KW-0805">Transcription regulation</keyword>
<evidence type="ECO:0000313" key="21">
    <source>
        <dbReference type="VGNC" id="VGNC:7642"/>
    </source>
</evidence>
<dbReference type="InterPro" id="IPR036915">
    <property type="entry name" value="Cyclin-like_sf"/>
</dbReference>
<name>A0A2I3S9Z4_PANTR</name>
<dbReference type="SMR" id="A0A2I3S9Z4"/>
<dbReference type="Pfam" id="PF00382">
    <property type="entry name" value="TFIIB"/>
    <property type="match status" value="2"/>
</dbReference>
<accession>A0A2I3S9Z4</accession>
<gene>
    <name evidence="19 21" type="primary">BRF1</name>
</gene>
<evidence type="ECO:0000256" key="3">
    <source>
        <dbReference type="ARBA" id="ARBA00022553"/>
    </source>
</evidence>
<comment type="subunit">
    <text evidence="13">TFIIIB comprises at least the TATA-binding protein (TBP) and the B-related factor 1 (BRF1/TFIIIB90). Interacts with BDP1. Interacts with MAF1.</text>
</comment>
<dbReference type="PANTHER" id="PTHR11618">
    <property type="entry name" value="TRANSCRIPTION INITIATION FACTOR IIB-RELATED"/>
    <property type="match status" value="1"/>
</dbReference>
<dbReference type="SUPFAM" id="SSF57783">
    <property type="entry name" value="Zinc beta-ribbon"/>
    <property type="match status" value="1"/>
</dbReference>
<evidence type="ECO:0000256" key="6">
    <source>
        <dbReference type="ARBA" id="ARBA00022771"/>
    </source>
</evidence>
<evidence type="ECO:0000256" key="17">
    <source>
        <dbReference type="SAM" id="MobiDB-lite"/>
    </source>
</evidence>
<evidence type="ECO:0000256" key="16">
    <source>
        <dbReference type="SAM" id="Coils"/>
    </source>
</evidence>
<keyword evidence="5" id="KW-0677">Repeat</keyword>
<feature type="region of interest" description="Disordered" evidence="17">
    <location>
        <begin position="475"/>
        <end position="494"/>
    </location>
</feature>
<dbReference type="FunFam" id="1.20.5.650:FF:000001">
    <property type="entry name" value="transcription factor IIIB 90 kDa subunit isoform X2"/>
    <property type="match status" value="1"/>
</dbReference>
<keyword evidence="10" id="KW-0804">Transcription</keyword>
<organism evidence="19 20">
    <name type="scientific">Pan troglodytes</name>
    <name type="common">Chimpanzee</name>
    <dbReference type="NCBI Taxonomy" id="9598"/>
    <lineage>
        <taxon>Eukaryota</taxon>
        <taxon>Metazoa</taxon>
        <taxon>Chordata</taxon>
        <taxon>Craniata</taxon>
        <taxon>Vertebrata</taxon>
        <taxon>Euteleostomi</taxon>
        <taxon>Mammalia</taxon>
        <taxon>Eutheria</taxon>
        <taxon>Euarchontoglires</taxon>
        <taxon>Primates</taxon>
        <taxon>Haplorrhini</taxon>
        <taxon>Catarrhini</taxon>
        <taxon>Hominidae</taxon>
        <taxon>Pan</taxon>
    </lineage>
</organism>
<dbReference type="GO" id="GO:0005634">
    <property type="term" value="C:nucleus"/>
    <property type="evidence" value="ECO:0007669"/>
    <property type="project" value="UniProtKB-SubCell"/>
</dbReference>
<proteinExistence type="inferred from homology"/>
<keyword evidence="6 15" id="KW-0863">Zinc-finger</keyword>
<dbReference type="InterPro" id="IPR000812">
    <property type="entry name" value="TFIIB"/>
</dbReference>
<feature type="coiled-coil region" evidence="16">
    <location>
        <begin position="280"/>
        <end position="307"/>
    </location>
</feature>
<protein>
    <recommendedName>
        <fullName evidence="14">Transcription factor IIIB 90 kDa subunit</fullName>
    </recommendedName>
    <alternativeName>
        <fullName evidence="12">B-related factor 1</fullName>
    </alternativeName>
</protein>
<evidence type="ECO:0000256" key="10">
    <source>
        <dbReference type="ARBA" id="ARBA00023163"/>
    </source>
</evidence>
<comment type="subcellular location">
    <subcellularLocation>
        <location evidence="1">Nucleus</location>
    </subcellularLocation>
</comment>
<dbReference type="Pfam" id="PF07741">
    <property type="entry name" value="BRF1"/>
    <property type="match status" value="1"/>
</dbReference>
<feature type="region of interest" description="Disordered" evidence="17">
    <location>
        <begin position="358"/>
        <end position="386"/>
    </location>
</feature>
<dbReference type="GO" id="GO:0017025">
    <property type="term" value="F:TBP-class protein binding"/>
    <property type="evidence" value="ECO:0007669"/>
    <property type="project" value="InterPro"/>
</dbReference>
<feature type="region of interest" description="Disordered" evidence="17">
    <location>
        <begin position="517"/>
        <end position="627"/>
    </location>
</feature>
<reference evidence="19 20" key="1">
    <citation type="journal article" date="2005" name="Nature">
        <title>Initial sequence of the chimpanzee genome and comparison with the human genome.</title>
        <authorList>
            <consortium name="Chimpanzee sequencing and analysis consortium"/>
        </authorList>
    </citation>
    <scope>NUCLEOTIDE SEQUENCE [LARGE SCALE GENOMIC DNA]</scope>
</reference>
<reference evidence="19" key="3">
    <citation type="submission" date="2025-09" db="UniProtKB">
        <authorList>
            <consortium name="Ensembl"/>
        </authorList>
    </citation>
    <scope>IDENTIFICATION</scope>
</reference>
<dbReference type="GeneTree" id="ENSGT00390000010349"/>
<sequence length="650" mass="71119">MTGRVCRGCGGTDIELDAARGDAVCTACGSVLEDNIIVSEVQFVESSGGGSSAVGQFVSLDGRRHIHHLGNQLQLNQHCLDTAFNFFKMAVSRHLTRGRKMAHVIAACLYLVCRTEGTPHMLLDLSDLLQVNVYVLGKTFLLLARELCINAPAIDPCLYIPRFAHLLEFGEKNHEVSMTALRLLQRMKRDWMHTGRRPSGLCGAALLVAARMHDFRRTVKEVISVVKVCESTLRKRLTEFEDTPTSQLTIDEFMKIDLEEECDPPSYTAGQRKLRMKQLEQVLSKKLEEVEGEISSYQDAIEIELENSRPKAKGGLASLAKDGSTEDTASSLCGEEDTEDEELEAAASHLNKDLYRELLGGAPGSSEAAGSPEWGGRPPALGSLLDPLPTAASLGISDSIRECISSQSSDPKDASGDGELDLSGIDDLEIDRYILNESEARVKAELWMRENAEYLREQREKEARIAKEKELGIYKEHKPKKSCKRREPIQASTAREAIEKMLEQKKISSKINYSVLRGLSSAGGGSPHREDAQPEHSASARKLSRRRTPASRSGADPVTSVGKRLRPLVSTQPAKKVATGEALLPSSPTLGAEPARPQAVLVESGPVSYHADEEADEEEPDEEDGEPCVSALQMMGSNDYGCDGDEDDGY</sequence>
<dbReference type="PANTHER" id="PTHR11618:SF4">
    <property type="entry name" value="TRANSCRIPTION FACTOR IIIB 90 KDA SUBUNIT"/>
    <property type="match status" value="1"/>
</dbReference>
<dbReference type="FunFam" id="1.10.472.10:FF:000007">
    <property type="entry name" value="Transcription factor IIIB 90 kDa subunit"/>
    <property type="match status" value="1"/>
</dbReference>
<evidence type="ECO:0000256" key="5">
    <source>
        <dbReference type="ARBA" id="ARBA00022737"/>
    </source>
</evidence>
<evidence type="ECO:0000256" key="2">
    <source>
        <dbReference type="ARBA" id="ARBA00010857"/>
    </source>
</evidence>
<keyword evidence="4" id="KW-0479">Metal-binding</keyword>
<dbReference type="Pfam" id="PF08271">
    <property type="entry name" value="Zn_Ribbon_TF"/>
    <property type="match status" value="1"/>
</dbReference>
<evidence type="ECO:0000256" key="11">
    <source>
        <dbReference type="ARBA" id="ARBA00023242"/>
    </source>
</evidence>
<dbReference type="Bgee" id="ENSPTRG00000006786">
    <property type="expression patterns" value="Expressed in cerebellar cortex and 21 other cell types or tissues"/>
</dbReference>
<evidence type="ECO:0000313" key="19">
    <source>
        <dbReference type="Ensembl" id="ENSPTRP00000073877.1"/>
    </source>
</evidence>
<dbReference type="SMART" id="SM00385">
    <property type="entry name" value="CYCLIN"/>
    <property type="match status" value="2"/>
</dbReference>
<keyword evidence="3" id="KW-0597">Phosphoprotein</keyword>
<dbReference type="GO" id="GO:0008270">
    <property type="term" value="F:zinc ion binding"/>
    <property type="evidence" value="ECO:0007669"/>
    <property type="project" value="UniProtKB-KW"/>
</dbReference>
<evidence type="ECO:0000256" key="14">
    <source>
        <dbReference type="ARBA" id="ARBA00072559"/>
    </source>
</evidence>
<dbReference type="SUPFAM" id="SSF47954">
    <property type="entry name" value="Cyclin-like"/>
    <property type="match status" value="2"/>
</dbReference>
<evidence type="ECO:0000256" key="8">
    <source>
        <dbReference type="ARBA" id="ARBA00023015"/>
    </source>
</evidence>
<evidence type="ECO:0000256" key="7">
    <source>
        <dbReference type="ARBA" id="ARBA00022833"/>
    </source>
</evidence>
<feature type="domain" description="TFIIB-type" evidence="18">
    <location>
        <begin position="2"/>
        <end position="33"/>
    </location>
</feature>
<keyword evidence="11" id="KW-0539">Nucleus</keyword>
<feature type="compositionally biased region" description="Acidic residues" evidence="17">
    <location>
        <begin position="613"/>
        <end position="626"/>
    </location>
</feature>
<dbReference type="Gene3D" id="1.10.472.10">
    <property type="entry name" value="Cyclin-like"/>
    <property type="match status" value="2"/>
</dbReference>
<keyword evidence="20" id="KW-1185">Reference proteome</keyword>
<dbReference type="InterPro" id="IPR013150">
    <property type="entry name" value="TFIIB_cyclin"/>
</dbReference>
<dbReference type="EMBL" id="AACZ04066572">
    <property type="status" value="NOT_ANNOTATED_CDS"/>
    <property type="molecule type" value="Genomic_DNA"/>
</dbReference>
<dbReference type="VGNC" id="VGNC:7642">
    <property type="gene designation" value="BRF1"/>
</dbReference>
<dbReference type="InterPro" id="IPR011665">
    <property type="entry name" value="BRF1_TBP-bd_dom"/>
</dbReference>
<comment type="similarity">
    <text evidence="2">Belongs to the TFIIB family.</text>
</comment>
<dbReference type="InterPro" id="IPR013763">
    <property type="entry name" value="Cyclin-like_dom"/>
</dbReference>
<dbReference type="FunFam" id="2.20.25.10:FF:000012">
    <property type="entry name" value="Putative transcription factor IIIB 90 kDa subunit"/>
    <property type="match status" value="1"/>
</dbReference>
<evidence type="ECO:0000256" key="1">
    <source>
        <dbReference type="ARBA" id="ARBA00004123"/>
    </source>
</evidence>
<dbReference type="Gene3D" id="1.20.5.650">
    <property type="entry name" value="Single helix bin"/>
    <property type="match status" value="1"/>
</dbReference>
<dbReference type="PRINTS" id="PR00685">
    <property type="entry name" value="TIFACTORIIB"/>
</dbReference>
<evidence type="ECO:0000256" key="15">
    <source>
        <dbReference type="PROSITE-ProRule" id="PRU00469"/>
    </source>
</evidence>
<dbReference type="InterPro" id="IPR013137">
    <property type="entry name" value="Znf_TFIIB"/>
</dbReference>
<keyword evidence="9" id="KW-0010">Activator</keyword>
<evidence type="ECO:0000313" key="20">
    <source>
        <dbReference type="Proteomes" id="UP000002277"/>
    </source>
</evidence>
<dbReference type="CDD" id="cd20554">
    <property type="entry name" value="CYCLIN_TFIIIB90_rpt2"/>
    <property type="match status" value="1"/>
</dbReference>
<evidence type="ECO:0000259" key="18">
    <source>
        <dbReference type="PROSITE" id="PS51134"/>
    </source>
</evidence>
<feature type="region of interest" description="Disordered" evidence="17">
    <location>
        <begin position="313"/>
        <end position="341"/>
    </location>
</feature>
<reference evidence="19" key="2">
    <citation type="submission" date="2025-08" db="UniProtKB">
        <authorList>
            <consortium name="Ensembl"/>
        </authorList>
    </citation>
    <scope>IDENTIFICATION</scope>
</reference>
<dbReference type="PROSITE" id="PS51134">
    <property type="entry name" value="ZF_TFIIB"/>
    <property type="match status" value="1"/>
</dbReference>
<evidence type="ECO:0000256" key="9">
    <source>
        <dbReference type="ARBA" id="ARBA00023159"/>
    </source>
</evidence>
<accession>A0A2J8IY88</accession>
<evidence type="ECO:0000256" key="4">
    <source>
        <dbReference type="ARBA" id="ARBA00022723"/>
    </source>
</evidence>